<dbReference type="RefSeq" id="WP_142080116.1">
    <property type="nucleotide sequence ID" value="NZ_VFPT01000001.1"/>
</dbReference>
<comment type="caution">
    <text evidence="6">The sequence shown here is derived from an EMBL/GenBank/DDBJ whole genome shotgun (WGS) entry which is preliminary data.</text>
</comment>
<evidence type="ECO:0000256" key="2">
    <source>
        <dbReference type="ARBA" id="ARBA00022747"/>
    </source>
</evidence>
<reference evidence="6 7" key="1">
    <citation type="submission" date="2019-06" db="EMBL/GenBank/DDBJ databases">
        <title>Genomic Encyclopedia of Archaeal and Bacterial Type Strains, Phase II (KMG-II): from individual species to whole genera.</title>
        <authorList>
            <person name="Goeker M."/>
        </authorList>
    </citation>
    <scope>NUCLEOTIDE SEQUENCE [LARGE SCALE GENOMIC DNA]</scope>
    <source>
        <strain evidence="6 7">DSM 18423</strain>
    </source>
</reference>
<gene>
    <name evidence="6" type="ORF">BD293_0989</name>
</gene>
<evidence type="ECO:0000256" key="4">
    <source>
        <dbReference type="SAM" id="Coils"/>
    </source>
</evidence>
<accession>A0A543KBC8</accession>
<keyword evidence="3" id="KW-0238">DNA-binding</keyword>
<sequence>MEASQFLAEFGHIANAPGGVEKLRNLVLQLAISGRLVTLENSDSSIPESLESAADQCRHYAAELKLRATRPHSPLTAAPYTVPDHWKWVRLEGISLYIQRGKGPRYADHGSVQVISQKCVQWSGFDHSLSRYVADESISDYGEERFLKGGDLLWNSTGTGTAGRVAIYPDRPDYKAVADSHVSVIRLTSIANPRYVWCVIASPWVQARIQPSHQDSLVSGTTQQVELNTSTVRELAIPYPPVEEQNRIVEKVDELMNLCSQLERQQQTRRRLQNALRHSTLQAVADAHDPYGLKESWERLETNFDSLFSEKQDVRKLRDVMCDLVLRGVTTPKSRMRQSEIFADAELRPLSHGWEWKPLSKLTEYITSGSRGWKKYIANEGDSFIRSQDIKHDELIFEKPAFVRLPEKAEGMRTLVQPSDLLITITGGNVGRCAVVPDLPQYAYVSQHVALIRLLDPRLSEFIHFWMVNAFGGQAFLARYIYGDKPGLNLKQVGSVLIPVPPIEMLPEILPSLRSYHQMCERLSDQLEEKLDVSKKFVIAAVNSITGISLVEEGPAAVKVPQTELIAPLRLGTTPDVTAQAPLTTILARHNGELPARDLWQRFGGEIDAFYAQLKTEVAHGWIAEPTVAEMLEKPAEAAGA</sequence>
<evidence type="ECO:0000313" key="7">
    <source>
        <dbReference type="Proteomes" id="UP000320582"/>
    </source>
</evidence>
<protein>
    <submittedName>
        <fullName evidence="6">Type I restriction enzyme S subunit</fullName>
    </submittedName>
</protein>
<feature type="coiled-coil region" evidence="4">
    <location>
        <begin position="245"/>
        <end position="282"/>
    </location>
</feature>
<keyword evidence="7" id="KW-1185">Reference proteome</keyword>
<comment type="similarity">
    <text evidence="1">Belongs to the type-I restriction system S methylase family.</text>
</comment>
<dbReference type="PANTHER" id="PTHR43140:SF1">
    <property type="entry name" value="TYPE I RESTRICTION ENZYME ECOKI SPECIFICITY SUBUNIT"/>
    <property type="match status" value="1"/>
</dbReference>
<dbReference type="InterPro" id="IPR000055">
    <property type="entry name" value="Restrct_endonuc_typeI_TRD"/>
</dbReference>
<evidence type="ECO:0000313" key="6">
    <source>
        <dbReference type="EMBL" id="TQM92388.1"/>
    </source>
</evidence>
<name>A0A543KBC8_9RHOB</name>
<dbReference type="Proteomes" id="UP000320582">
    <property type="component" value="Unassembled WGS sequence"/>
</dbReference>
<dbReference type="GO" id="GO:0003677">
    <property type="term" value="F:DNA binding"/>
    <property type="evidence" value="ECO:0007669"/>
    <property type="project" value="UniProtKB-KW"/>
</dbReference>
<evidence type="ECO:0000256" key="1">
    <source>
        <dbReference type="ARBA" id="ARBA00010923"/>
    </source>
</evidence>
<dbReference type="PANTHER" id="PTHR43140">
    <property type="entry name" value="TYPE-1 RESTRICTION ENZYME ECOKI SPECIFICITY PROTEIN"/>
    <property type="match status" value="1"/>
</dbReference>
<keyword evidence="2" id="KW-0680">Restriction system</keyword>
<feature type="domain" description="Type I restriction modification DNA specificity" evidence="5">
    <location>
        <begin position="86"/>
        <end position="267"/>
    </location>
</feature>
<dbReference type="SUPFAM" id="SSF116734">
    <property type="entry name" value="DNA methylase specificity domain"/>
    <property type="match status" value="2"/>
</dbReference>
<dbReference type="OrthoDB" id="164285at2"/>
<evidence type="ECO:0000259" key="5">
    <source>
        <dbReference type="Pfam" id="PF01420"/>
    </source>
</evidence>
<dbReference type="AlphaFoldDB" id="A0A543KBC8"/>
<dbReference type="InterPro" id="IPR044946">
    <property type="entry name" value="Restrct_endonuc_typeI_TRD_sf"/>
</dbReference>
<evidence type="ECO:0000256" key="3">
    <source>
        <dbReference type="ARBA" id="ARBA00023125"/>
    </source>
</evidence>
<proteinExistence type="inferred from homology"/>
<organism evidence="6 7">
    <name type="scientific">Roseinatronobacter monicus</name>
    <dbReference type="NCBI Taxonomy" id="393481"/>
    <lineage>
        <taxon>Bacteria</taxon>
        <taxon>Pseudomonadati</taxon>
        <taxon>Pseudomonadota</taxon>
        <taxon>Alphaproteobacteria</taxon>
        <taxon>Rhodobacterales</taxon>
        <taxon>Paracoccaceae</taxon>
        <taxon>Roseinatronobacter</taxon>
    </lineage>
</organism>
<dbReference type="GO" id="GO:0009307">
    <property type="term" value="P:DNA restriction-modification system"/>
    <property type="evidence" value="ECO:0007669"/>
    <property type="project" value="UniProtKB-KW"/>
</dbReference>
<dbReference type="Gene3D" id="3.90.220.20">
    <property type="entry name" value="DNA methylase specificity domains"/>
    <property type="match status" value="2"/>
</dbReference>
<dbReference type="InterPro" id="IPR051212">
    <property type="entry name" value="Type-I_RE_S_subunit"/>
</dbReference>
<dbReference type="EMBL" id="VFPT01000001">
    <property type="protein sequence ID" value="TQM92388.1"/>
    <property type="molecule type" value="Genomic_DNA"/>
</dbReference>
<dbReference type="Pfam" id="PF01420">
    <property type="entry name" value="Methylase_S"/>
    <property type="match status" value="1"/>
</dbReference>
<keyword evidence="4" id="KW-0175">Coiled coil</keyword>